<proteinExistence type="predicted"/>
<comment type="caution">
    <text evidence="3">The sequence shown here is derived from an EMBL/GenBank/DDBJ whole genome shotgun (WGS) entry which is preliminary data.</text>
</comment>
<protein>
    <recommendedName>
        <fullName evidence="5">AttH domain-containing protein</fullName>
    </recommendedName>
</protein>
<feature type="domain" description="AsqO/PenF-like C-terminal" evidence="2">
    <location>
        <begin position="239"/>
        <end position="367"/>
    </location>
</feature>
<dbReference type="Proteomes" id="UP001338125">
    <property type="component" value="Unassembled WGS sequence"/>
</dbReference>
<evidence type="ECO:0000259" key="1">
    <source>
        <dbReference type="Pfam" id="PF24137"/>
    </source>
</evidence>
<dbReference type="SUPFAM" id="SSF159245">
    <property type="entry name" value="AttH-like"/>
    <property type="match status" value="1"/>
</dbReference>
<name>A0ABR0SXG0_9HYPO</name>
<accession>A0ABR0SXG0</accession>
<evidence type="ECO:0008006" key="5">
    <source>
        <dbReference type="Google" id="ProtNLM"/>
    </source>
</evidence>
<evidence type="ECO:0000313" key="4">
    <source>
        <dbReference type="Proteomes" id="UP001338125"/>
    </source>
</evidence>
<dbReference type="EMBL" id="JAVFKD010000002">
    <property type="protein sequence ID" value="KAK5996759.1"/>
    <property type="molecule type" value="Genomic_DNA"/>
</dbReference>
<sequence length="371" mass="39851">MKTTFRTQTWQSILLWSATVSATVVTYSDALFNGPTTIETAYSGSSFDGPKLNPGPNKTSYDWWEFDVVSTSSANESVLFAFYLSTAEAFFGGIDNSPVSVVINGVFKNGTQYIHQVTPTGSSLAEVTTTPGKDGSSGNWQSTGFSWTGASDLSKYVISVDSPSAGVSGTVTLESIAPPHLPCGVKTLNTNELLVEHLGWAVSVPDAITTVNLTVGDEKIFFTGAGYHDKNWGDRPWSEALAAEYWGHGRIGPYSLVWFDLTTHDGKEHVSAHVVKDGNVLLASCDTGAVKVRPVGTDTAFPFRQGSSLPTSYTLEFDLGSEGKLQATAFTDTIASDFPFYNRFTGRLSGGIVGQQQYEGVMVIEQYTALS</sequence>
<dbReference type="InterPro" id="IPR056402">
    <property type="entry name" value="DA_N"/>
</dbReference>
<evidence type="ECO:0000313" key="3">
    <source>
        <dbReference type="EMBL" id="KAK5996759.1"/>
    </source>
</evidence>
<dbReference type="InterPro" id="IPR057722">
    <property type="entry name" value="AsqO/PenF-like_C"/>
</dbReference>
<dbReference type="Pfam" id="PF24137">
    <property type="entry name" value="DA_N"/>
    <property type="match status" value="1"/>
</dbReference>
<gene>
    <name evidence="3" type="ORF">PT974_02100</name>
</gene>
<dbReference type="Pfam" id="PF25581">
    <property type="entry name" value="AsqO_C"/>
    <property type="match status" value="1"/>
</dbReference>
<evidence type="ECO:0000259" key="2">
    <source>
        <dbReference type="Pfam" id="PF25581"/>
    </source>
</evidence>
<reference evidence="3 4" key="1">
    <citation type="submission" date="2024-01" db="EMBL/GenBank/DDBJ databases">
        <title>Complete genome of Cladobotryum mycophilum ATHUM6906.</title>
        <authorList>
            <person name="Christinaki A.C."/>
            <person name="Myridakis A.I."/>
            <person name="Kouvelis V.N."/>
        </authorList>
    </citation>
    <scope>NUCLEOTIDE SEQUENCE [LARGE SCALE GENOMIC DNA]</scope>
    <source>
        <strain evidence="3 4">ATHUM6906</strain>
    </source>
</reference>
<keyword evidence="4" id="KW-1185">Reference proteome</keyword>
<organism evidence="3 4">
    <name type="scientific">Cladobotryum mycophilum</name>
    <dbReference type="NCBI Taxonomy" id="491253"/>
    <lineage>
        <taxon>Eukaryota</taxon>
        <taxon>Fungi</taxon>
        <taxon>Dikarya</taxon>
        <taxon>Ascomycota</taxon>
        <taxon>Pezizomycotina</taxon>
        <taxon>Sordariomycetes</taxon>
        <taxon>Hypocreomycetidae</taxon>
        <taxon>Hypocreales</taxon>
        <taxon>Hypocreaceae</taxon>
        <taxon>Cladobotryum</taxon>
    </lineage>
</organism>
<feature type="domain" description="Diels-Alderase N-terminal" evidence="1">
    <location>
        <begin position="24"/>
        <end position="232"/>
    </location>
</feature>